<dbReference type="EMBL" id="DVLP01000243">
    <property type="protein sequence ID" value="HIT75533.1"/>
    <property type="molecule type" value="Genomic_DNA"/>
</dbReference>
<keyword evidence="3 6" id="KW-0812">Transmembrane</keyword>
<dbReference type="InterPro" id="IPR052027">
    <property type="entry name" value="PspC"/>
</dbReference>
<evidence type="ECO:0000259" key="7">
    <source>
        <dbReference type="Pfam" id="PF04024"/>
    </source>
</evidence>
<protein>
    <submittedName>
        <fullName evidence="8">PspC domain-containing protein</fullName>
    </submittedName>
</protein>
<accession>A0A9D1GXE6</accession>
<keyword evidence="5 6" id="KW-0472">Membrane</keyword>
<evidence type="ECO:0000256" key="4">
    <source>
        <dbReference type="ARBA" id="ARBA00022989"/>
    </source>
</evidence>
<dbReference type="Pfam" id="PF04024">
    <property type="entry name" value="PspC"/>
    <property type="match status" value="1"/>
</dbReference>
<feature type="transmembrane region" description="Helical" evidence="6">
    <location>
        <begin position="35"/>
        <end position="58"/>
    </location>
</feature>
<reference evidence="8" key="1">
    <citation type="submission" date="2020-10" db="EMBL/GenBank/DDBJ databases">
        <authorList>
            <person name="Gilroy R."/>
        </authorList>
    </citation>
    <scope>NUCLEOTIDE SEQUENCE</scope>
    <source>
        <strain evidence="8">ChiGjej1B1-24693</strain>
    </source>
</reference>
<reference evidence="8" key="2">
    <citation type="journal article" date="2021" name="PeerJ">
        <title>Extensive microbial diversity within the chicken gut microbiome revealed by metagenomics and culture.</title>
        <authorList>
            <person name="Gilroy R."/>
            <person name="Ravi A."/>
            <person name="Getino M."/>
            <person name="Pursley I."/>
            <person name="Horton D.L."/>
            <person name="Alikhan N.F."/>
            <person name="Baker D."/>
            <person name="Gharbi K."/>
            <person name="Hall N."/>
            <person name="Watson M."/>
            <person name="Adriaenssens E.M."/>
            <person name="Foster-Nyarko E."/>
            <person name="Jarju S."/>
            <person name="Secka A."/>
            <person name="Antonio M."/>
            <person name="Oren A."/>
            <person name="Chaudhuri R.R."/>
            <person name="La Ragione R."/>
            <person name="Hildebrand F."/>
            <person name="Pallen M.J."/>
        </authorList>
    </citation>
    <scope>NUCLEOTIDE SEQUENCE</scope>
    <source>
        <strain evidence="8">ChiGjej1B1-24693</strain>
    </source>
</reference>
<evidence type="ECO:0000256" key="1">
    <source>
        <dbReference type="ARBA" id="ARBA00004162"/>
    </source>
</evidence>
<comment type="subcellular location">
    <subcellularLocation>
        <location evidence="1">Cell membrane</location>
        <topology evidence="1">Single-pass membrane protein</topology>
    </subcellularLocation>
</comment>
<keyword evidence="2" id="KW-1003">Cell membrane</keyword>
<sequence>MAGKELVRSTDDRVIAGVCAGLASYLNLDPGVVRIITVVVSLFTGVPIIAYLIAMFVLPERATRLR</sequence>
<feature type="domain" description="Phage shock protein PspC N-terminal" evidence="7">
    <location>
        <begin position="4"/>
        <end position="60"/>
    </location>
</feature>
<dbReference type="PANTHER" id="PTHR33885">
    <property type="entry name" value="PHAGE SHOCK PROTEIN C"/>
    <property type="match status" value="1"/>
</dbReference>
<keyword evidence="4 6" id="KW-1133">Transmembrane helix</keyword>
<organism evidence="8 9">
    <name type="scientific">Candidatus Avipropionibacterium avicola</name>
    <dbReference type="NCBI Taxonomy" id="2840701"/>
    <lineage>
        <taxon>Bacteria</taxon>
        <taxon>Bacillati</taxon>
        <taxon>Actinomycetota</taxon>
        <taxon>Actinomycetes</taxon>
        <taxon>Propionibacteriales</taxon>
        <taxon>Propionibacteriaceae</taxon>
        <taxon>Propionibacteriaceae incertae sedis</taxon>
        <taxon>Candidatus Avipropionibacterium</taxon>
    </lineage>
</organism>
<evidence type="ECO:0000313" key="8">
    <source>
        <dbReference type="EMBL" id="HIT75533.1"/>
    </source>
</evidence>
<proteinExistence type="predicted"/>
<dbReference type="InterPro" id="IPR007168">
    <property type="entry name" value="Phageshock_PspC_N"/>
</dbReference>
<dbReference type="PANTHER" id="PTHR33885:SF3">
    <property type="entry name" value="PHAGE SHOCK PROTEIN C"/>
    <property type="match status" value="1"/>
</dbReference>
<evidence type="ECO:0000256" key="3">
    <source>
        <dbReference type="ARBA" id="ARBA00022692"/>
    </source>
</evidence>
<name>A0A9D1GXE6_9ACTN</name>
<comment type="caution">
    <text evidence="8">The sequence shown here is derived from an EMBL/GenBank/DDBJ whole genome shotgun (WGS) entry which is preliminary data.</text>
</comment>
<dbReference type="Proteomes" id="UP000886842">
    <property type="component" value="Unassembled WGS sequence"/>
</dbReference>
<dbReference type="GO" id="GO:0005886">
    <property type="term" value="C:plasma membrane"/>
    <property type="evidence" value="ECO:0007669"/>
    <property type="project" value="UniProtKB-SubCell"/>
</dbReference>
<gene>
    <name evidence="8" type="ORF">IAA98_08110</name>
</gene>
<dbReference type="AlphaFoldDB" id="A0A9D1GXE6"/>
<evidence type="ECO:0000256" key="2">
    <source>
        <dbReference type="ARBA" id="ARBA00022475"/>
    </source>
</evidence>
<evidence type="ECO:0000256" key="6">
    <source>
        <dbReference type="SAM" id="Phobius"/>
    </source>
</evidence>
<evidence type="ECO:0000313" key="9">
    <source>
        <dbReference type="Proteomes" id="UP000886842"/>
    </source>
</evidence>
<evidence type="ECO:0000256" key="5">
    <source>
        <dbReference type="ARBA" id="ARBA00023136"/>
    </source>
</evidence>